<proteinExistence type="predicted"/>
<evidence type="ECO:0000256" key="7">
    <source>
        <dbReference type="ARBA" id="ARBA00023157"/>
    </source>
</evidence>
<keyword evidence="6" id="KW-0472">Membrane</keyword>
<dbReference type="InterPro" id="IPR044865">
    <property type="entry name" value="MRH_dom"/>
</dbReference>
<keyword evidence="11" id="KW-1185">Reference proteome</keyword>
<dbReference type="PANTHER" id="PTHR15071:SF0">
    <property type="entry name" value="MANNOSE 6-PHOSPHATE RECEPTOR-LIKE PROTEIN 1"/>
    <property type="match status" value="1"/>
</dbReference>
<dbReference type="Proteomes" id="UP000695562">
    <property type="component" value="Unassembled WGS sequence"/>
</dbReference>
<dbReference type="InterPro" id="IPR009011">
    <property type="entry name" value="Man6P_isomerase_rcpt-bd_dom_sf"/>
</dbReference>
<evidence type="ECO:0000256" key="3">
    <source>
        <dbReference type="ARBA" id="ARBA00022692"/>
    </source>
</evidence>
<dbReference type="EMBL" id="AJWJ01000250">
    <property type="protein sequence ID" value="KAF2072760.1"/>
    <property type="molecule type" value="Genomic_DNA"/>
</dbReference>
<reference evidence="10" key="1">
    <citation type="submission" date="2020-01" db="EMBL/GenBank/DDBJ databases">
        <title>Development of genomics and gene disruption for Polysphondylium violaceum indicates a role for the polyketide synthase stlB in stalk morphogenesis.</title>
        <authorList>
            <person name="Narita B."/>
            <person name="Kawabe Y."/>
            <person name="Kin K."/>
            <person name="Saito T."/>
            <person name="Gibbs R."/>
            <person name="Kuspa A."/>
            <person name="Muzny D."/>
            <person name="Queller D."/>
            <person name="Richards S."/>
            <person name="Strassman J."/>
            <person name="Sucgang R."/>
            <person name="Worley K."/>
            <person name="Schaap P."/>
        </authorList>
    </citation>
    <scope>NUCLEOTIDE SEQUENCE</scope>
    <source>
        <strain evidence="10">QSvi11</strain>
    </source>
</reference>
<keyword evidence="3" id="KW-0812">Transmembrane</keyword>
<keyword evidence="2" id="KW-0813">Transport</keyword>
<organism evidence="10 11">
    <name type="scientific">Polysphondylium violaceum</name>
    <dbReference type="NCBI Taxonomy" id="133409"/>
    <lineage>
        <taxon>Eukaryota</taxon>
        <taxon>Amoebozoa</taxon>
        <taxon>Evosea</taxon>
        <taxon>Eumycetozoa</taxon>
        <taxon>Dictyostelia</taxon>
        <taxon>Dictyosteliales</taxon>
        <taxon>Dictyosteliaceae</taxon>
        <taxon>Polysphondylium</taxon>
    </lineage>
</organism>
<keyword evidence="7" id="KW-1015">Disulfide bond</keyword>
<dbReference type="GO" id="GO:0000139">
    <property type="term" value="C:Golgi membrane"/>
    <property type="evidence" value="ECO:0007669"/>
    <property type="project" value="UniProtKB-SubCell"/>
</dbReference>
<comment type="subcellular location">
    <subcellularLocation>
        <location evidence="1">Endomembrane system</location>
    </subcellularLocation>
</comment>
<keyword evidence="5" id="KW-1133">Transmembrane helix</keyword>
<dbReference type="GO" id="GO:0010008">
    <property type="term" value="C:endosome membrane"/>
    <property type="evidence" value="ECO:0007669"/>
    <property type="project" value="UniProtKB-SubCell"/>
</dbReference>
<name>A0A8J4PRV2_9MYCE</name>
<gene>
    <name evidence="10" type="ORF">CYY_005926</name>
</gene>
<dbReference type="Gene3D" id="2.70.130.10">
    <property type="entry name" value="Mannose-6-phosphate receptor binding domain"/>
    <property type="match status" value="2"/>
</dbReference>
<feature type="domain" description="MRH" evidence="9">
    <location>
        <begin position="28"/>
        <end position="172"/>
    </location>
</feature>
<evidence type="ECO:0000256" key="2">
    <source>
        <dbReference type="ARBA" id="ARBA00022448"/>
    </source>
</evidence>
<keyword evidence="4 8" id="KW-0732">Signal</keyword>
<evidence type="ECO:0000256" key="8">
    <source>
        <dbReference type="SAM" id="SignalP"/>
    </source>
</evidence>
<evidence type="ECO:0000313" key="10">
    <source>
        <dbReference type="EMBL" id="KAF2072760.1"/>
    </source>
</evidence>
<feature type="chain" id="PRO_5035268472" description="MRH domain-containing protein" evidence="8">
    <location>
        <begin position="26"/>
        <end position="352"/>
    </location>
</feature>
<sequence length="352" mass="39910">MSPSSYKSIILIFGLICTFVLPVQSYTPQCIYREYPDKVYNFTQLTYEPFTATIDEKNTTILFSICGEPVLSCNNGTEDTKTYQSCLKDPGNKQNTIIGTPSTISISPRGSQGIIIGYKSGISNTTSGVCEKSINLEMICANYTDFMLESATRSQDECEYTVKIRSRYACPKNASYIPSTNTPVVTPSPTSEQIPHYHDCVFYDIQNVKYNLSGLQLQGDNEYYNTTFEIREAGLYQRFSLLYSICPQPLKICDKMVDIYSPTGSQACHVFRKNAHPIGKPELHSFSVQEWIFILTYMSKTVDEDHTGCNYKLELRLRCDYGTNFHIMSSKVVSQCLYQIDANTRHACPVRY</sequence>
<dbReference type="PROSITE" id="PS51914">
    <property type="entry name" value="MRH"/>
    <property type="match status" value="1"/>
</dbReference>
<evidence type="ECO:0000256" key="4">
    <source>
        <dbReference type="ARBA" id="ARBA00022729"/>
    </source>
</evidence>
<dbReference type="SUPFAM" id="SSF50911">
    <property type="entry name" value="Mannose 6-phosphate receptor domain"/>
    <property type="match status" value="2"/>
</dbReference>
<evidence type="ECO:0000256" key="1">
    <source>
        <dbReference type="ARBA" id="ARBA00004308"/>
    </source>
</evidence>
<feature type="signal peptide" evidence="8">
    <location>
        <begin position="1"/>
        <end position="25"/>
    </location>
</feature>
<evidence type="ECO:0000313" key="11">
    <source>
        <dbReference type="Proteomes" id="UP000695562"/>
    </source>
</evidence>
<evidence type="ECO:0000256" key="6">
    <source>
        <dbReference type="ARBA" id="ARBA00023136"/>
    </source>
</evidence>
<comment type="caution">
    <text evidence="10">The sequence shown here is derived from an EMBL/GenBank/DDBJ whole genome shotgun (WGS) entry which is preliminary data.</text>
</comment>
<dbReference type="AlphaFoldDB" id="A0A8J4PRV2"/>
<evidence type="ECO:0000256" key="5">
    <source>
        <dbReference type="ARBA" id="ARBA00022989"/>
    </source>
</evidence>
<evidence type="ECO:0000259" key="9">
    <source>
        <dbReference type="PROSITE" id="PS51914"/>
    </source>
</evidence>
<dbReference type="OrthoDB" id="23506at2759"/>
<protein>
    <recommendedName>
        <fullName evidence="9">MRH domain-containing protein</fullName>
    </recommendedName>
</protein>
<dbReference type="PANTHER" id="PTHR15071">
    <property type="entry name" value="MANNOSE-6-PHOSPHATE RECEPTOR FAMILY MEMBER"/>
    <property type="match status" value="1"/>
</dbReference>
<accession>A0A8J4PRV2</accession>